<dbReference type="FunCoup" id="A0A194R2I6">
    <property type="interactions" value="21"/>
</dbReference>
<dbReference type="STRING" id="76193.A0A194R2I6"/>
<feature type="domain" description="Apple" evidence="2">
    <location>
        <begin position="308"/>
        <end position="397"/>
    </location>
</feature>
<evidence type="ECO:0000259" key="3">
    <source>
        <dbReference type="PROSITE" id="PS51034"/>
    </source>
</evidence>
<protein>
    <recommendedName>
        <fullName evidence="6">ZP domain-containing protein</fullName>
    </recommendedName>
</protein>
<dbReference type="CDD" id="cd01099">
    <property type="entry name" value="PAN_AP_HGF"/>
    <property type="match status" value="1"/>
</dbReference>
<keyword evidence="1" id="KW-0812">Transmembrane</keyword>
<dbReference type="InterPro" id="IPR052774">
    <property type="entry name" value="Celegans_DevNeuronal_Protein"/>
</dbReference>
<dbReference type="InterPro" id="IPR001507">
    <property type="entry name" value="ZP_dom"/>
</dbReference>
<dbReference type="PANTHER" id="PTHR47327:SF8">
    <property type="entry name" value="FI17836P1"/>
    <property type="match status" value="1"/>
</dbReference>
<name>A0A194R2I6_PAPMA</name>
<sequence length="819" mass="90531">MTSEIAIPTFNQRSSSSKCKNGQTLSFIRWSGVTPERTAPVFMYSASGEEQSLVGVCLSRCKELDDCAAVVVEYGKGSCQGMNTATGKLHFDNDVAYFSKICLKCSSSQCKNGQTLSFIRWSGVTPERTAPVFMYSASGEEQSLVGVCLSRCKELDDCAAVVVEYGKGSCQGMNTATGKLHFDNDVAYFSKICLKLPMECEHRWWALESTPSYYLQSSTAGETRLNVTEQQCYEVLLAADKNTYRSAQWIVPESNFIMFETMTSNLGNCILIVENKFTEPESYRVTNSYTYYIENQCGHDYPQRIDRCSYEEYYNQTLKHIDFTTNNVTKDECKTACELEERFVCRGFTWGMRGVRDVRGSRDGRGLCDLHSEDLVTSGSWLLRRNTDATYYRRVICLNISVECQDSSMLVTYRPRGVFRGRLYVPGRGEACGVRGEGAAPVRLALPLSGDCDVNYAYAISNGPGGVVNRTMAYVMVMIQNNPIIQTAGDRWVRVGCSPSGARAYTNVDATVAVKDTGKPSQASESGASAVYASTAPLSMYVVRAQDTAPAPAVALGELLELRIETTAETEIEAYHLVASSRLGDSSVLLLDSRGCPTGQVDFPAFSRTWHGGTQRLTANFKAFRFPNSHVVRFALMVRFCQRKCKPVICGSQQIRTSRQTDLSKNWSNNTGVPAAVREAVWWEAPRAGVVAQGGAPACVGAAPGRVPLELEMVVGSRDIISADTLVRADHQSAQSENESEKSLVCVHELLLVSLALTWLAVQILLLLGCCVLVKRYRNLAEMSMQKDYHSFDNLGFESSSTPRRVHWPDQTIDILHTT</sequence>
<dbReference type="SMART" id="SM00473">
    <property type="entry name" value="PAN_AP"/>
    <property type="match status" value="3"/>
</dbReference>
<evidence type="ECO:0008006" key="6">
    <source>
        <dbReference type="Google" id="ProtNLM"/>
    </source>
</evidence>
<dbReference type="EMBL" id="KQ460845">
    <property type="protein sequence ID" value="KPJ12003.1"/>
    <property type="molecule type" value="Genomic_DNA"/>
</dbReference>
<dbReference type="SUPFAM" id="SSF57414">
    <property type="entry name" value="Hairpin loop containing domain-like"/>
    <property type="match status" value="1"/>
</dbReference>
<dbReference type="Gene3D" id="3.50.4.10">
    <property type="entry name" value="Hepatocyte Growth Factor"/>
    <property type="match status" value="1"/>
</dbReference>
<evidence type="ECO:0000313" key="4">
    <source>
        <dbReference type="EMBL" id="KPJ12003.1"/>
    </source>
</evidence>
<dbReference type="AlphaFoldDB" id="A0A194R2I6"/>
<accession>A0A194R2I6</accession>
<dbReference type="InParanoid" id="A0A194R2I6"/>
<dbReference type="Pfam" id="PF00024">
    <property type="entry name" value="PAN_1"/>
    <property type="match status" value="1"/>
</dbReference>
<dbReference type="PROSITE" id="PS50948">
    <property type="entry name" value="PAN"/>
    <property type="match status" value="1"/>
</dbReference>
<evidence type="ECO:0000259" key="2">
    <source>
        <dbReference type="PROSITE" id="PS50948"/>
    </source>
</evidence>
<reference evidence="4 5" key="1">
    <citation type="journal article" date="2015" name="Nat. Commun.">
        <title>Outbred genome sequencing and CRISPR/Cas9 gene editing in butterflies.</title>
        <authorList>
            <person name="Li X."/>
            <person name="Fan D."/>
            <person name="Zhang W."/>
            <person name="Liu G."/>
            <person name="Zhang L."/>
            <person name="Zhao L."/>
            <person name="Fang X."/>
            <person name="Chen L."/>
            <person name="Dong Y."/>
            <person name="Chen Y."/>
            <person name="Ding Y."/>
            <person name="Zhao R."/>
            <person name="Feng M."/>
            <person name="Zhu Y."/>
            <person name="Feng Y."/>
            <person name="Jiang X."/>
            <person name="Zhu D."/>
            <person name="Xiang H."/>
            <person name="Feng X."/>
            <person name="Li S."/>
            <person name="Wang J."/>
            <person name="Zhang G."/>
            <person name="Kronforst M.R."/>
            <person name="Wang W."/>
        </authorList>
    </citation>
    <scope>NUCLEOTIDE SEQUENCE [LARGE SCALE GENOMIC DNA]</scope>
    <source>
        <strain evidence="4">Ya'a_city_454_Pm</strain>
        <tissue evidence="4">Whole body</tissue>
    </source>
</reference>
<dbReference type="PANTHER" id="PTHR47327">
    <property type="entry name" value="FI18240P1-RELATED"/>
    <property type="match status" value="1"/>
</dbReference>
<organism evidence="4 5">
    <name type="scientific">Papilio machaon</name>
    <name type="common">Old World swallowtail butterfly</name>
    <dbReference type="NCBI Taxonomy" id="76193"/>
    <lineage>
        <taxon>Eukaryota</taxon>
        <taxon>Metazoa</taxon>
        <taxon>Ecdysozoa</taxon>
        <taxon>Arthropoda</taxon>
        <taxon>Hexapoda</taxon>
        <taxon>Insecta</taxon>
        <taxon>Pterygota</taxon>
        <taxon>Neoptera</taxon>
        <taxon>Endopterygota</taxon>
        <taxon>Lepidoptera</taxon>
        <taxon>Glossata</taxon>
        <taxon>Ditrysia</taxon>
        <taxon>Papilionoidea</taxon>
        <taxon>Papilionidae</taxon>
        <taxon>Papilioninae</taxon>
        <taxon>Papilio</taxon>
    </lineage>
</organism>
<feature type="domain" description="ZP" evidence="3">
    <location>
        <begin position="403"/>
        <end position="657"/>
    </location>
</feature>
<evidence type="ECO:0000256" key="1">
    <source>
        <dbReference type="SAM" id="Phobius"/>
    </source>
</evidence>
<keyword evidence="5" id="KW-1185">Reference proteome</keyword>
<dbReference type="Proteomes" id="UP000053240">
    <property type="component" value="Unassembled WGS sequence"/>
</dbReference>
<dbReference type="InterPro" id="IPR003609">
    <property type="entry name" value="Pan_app"/>
</dbReference>
<keyword evidence="1" id="KW-1133">Transmembrane helix</keyword>
<proteinExistence type="predicted"/>
<keyword evidence="1" id="KW-0472">Membrane</keyword>
<feature type="transmembrane region" description="Helical" evidence="1">
    <location>
        <begin position="750"/>
        <end position="774"/>
    </location>
</feature>
<gene>
    <name evidence="4" type="ORF">RR48_06373</name>
</gene>
<dbReference type="PROSITE" id="PS51034">
    <property type="entry name" value="ZP_2"/>
    <property type="match status" value="1"/>
</dbReference>
<dbReference type="SMART" id="SM00241">
    <property type="entry name" value="ZP"/>
    <property type="match status" value="1"/>
</dbReference>
<dbReference type="GO" id="GO:0009653">
    <property type="term" value="P:anatomical structure morphogenesis"/>
    <property type="evidence" value="ECO:0007669"/>
    <property type="project" value="TreeGrafter"/>
</dbReference>
<evidence type="ECO:0000313" key="5">
    <source>
        <dbReference type="Proteomes" id="UP000053240"/>
    </source>
</evidence>